<dbReference type="InterPro" id="IPR050327">
    <property type="entry name" value="Proton-linked_MCT"/>
</dbReference>
<comment type="subcellular location">
    <subcellularLocation>
        <location evidence="1">Membrane</location>
        <topology evidence="1">Multi-pass membrane protein</topology>
    </subcellularLocation>
</comment>
<evidence type="ECO:0000313" key="5">
    <source>
        <dbReference type="EMBL" id="CAD7641524.1"/>
    </source>
</evidence>
<dbReference type="CDD" id="cd17352">
    <property type="entry name" value="MFS_MCT_SLC16"/>
    <property type="match status" value="1"/>
</dbReference>
<feature type="transmembrane region" description="Helical" evidence="3">
    <location>
        <begin position="85"/>
        <end position="111"/>
    </location>
</feature>
<keyword evidence="3" id="KW-1133">Transmembrane helix</keyword>
<feature type="region of interest" description="Disordered" evidence="2">
    <location>
        <begin position="198"/>
        <end position="256"/>
    </location>
</feature>
<evidence type="ECO:0000259" key="4">
    <source>
        <dbReference type="PROSITE" id="PS50850"/>
    </source>
</evidence>
<feature type="compositionally biased region" description="Acidic residues" evidence="2">
    <location>
        <begin position="199"/>
        <end position="208"/>
    </location>
</feature>
<evidence type="ECO:0000256" key="2">
    <source>
        <dbReference type="SAM" id="MobiDB-lite"/>
    </source>
</evidence>
<feature type="transmembrane region" description="Helical" evidence="3">
    <location>
        <begin position="520"/>
        <end position="540"/>
    </location>
</feature>
<feature type="transmembrane region" description="Helical" evidence="3">
    <location>
        <begin position="145"/>
        <end position="168"/>
    </location>
</feature>
<feature type="compositionally biased region" description="Polar residues" evidence="2">
    <location>
        <begin position="227"/>
        <end position="240"/>
    </location>
</feature>
<dbReference type="AlphaFoldDB" id="A0A7R9LH43"/>
<dbReference type="EMBL" id="CAJPVJ010000865">
    <property type="protein sequence ID" value="CAG2163567.1"/>
    <property type="molecule type" value="Genomic_DNA"/>
</dbReference>
<dbReference type="Pfam" id="PF07690">
    <property type="entry name" value="MFS_1"/>
    <property type="match status" value="1"/>
</dbReference>
<reference evidence="5" key="1">
    <citation type="submission" date="2020-11" db="EMBL/GenBank/DDBJ databases">
        <authorList>
            <person name="Tran Van P."/>
        </authorList>
    </citation>
    <scope>NUCLEOTIDE SEQUENCE</scope>
</reference>
<dbReference type="PANTHER" id="PTHR11360:SF238">
    <property type="entry name" value="SD10469P"/>
    <property type="match status" value="1"/>
</dbReference>
<dbReference type="PROSITE" id="PS50850">
    <property type="entry name" value="MFS"/>
    <property type="match status" value="1"/>
</dbReference>
<feature type="transmembrane region" description="Helical" evidence="3">
    <location>
        <begin position="32"/>
        <end position="53"/>
    </location>
</feature>
<dbReference type="InterPro" id="IPR036259">
    <property type="entry name" value="MFS_trans_sf"/>
</dbReference>
<evidence type="ECO:0000313" key="6">
    <source>
        <dbReference type="Proteomes" id="UP000728032"/>
    </source>
</evidence>
<feature type="domain" description="Major facilitator superfamily (MFS) profile" evidence="4">
    <location>
        <begin position="1"/>
        <end position="542"/>
    </location>
</feature>
<evidence type="ECO:0000256" key="1">
    <source>
        <dbReference type="ARBA" id="ARBA00004141"/>
    </source>
</evidence>
<feature type="transmembrane region" description="Helical" evidence="3">
    <location>
        <begin position="426"/>
        <end position="447"/>
    </location>
</feature>
<name>A0A7R9LH43_9ACAR</name>
<dbReference type="InterPro" id="IPR011701">
    <property type="entry name" value="MFS"/>
</dbReference>
<sequence length="554" mass="60317">MCNFIVDGIIFSFGILLLEISEEFHETKANTAWIGSLQGGFYLLLGPIVSALANVYGCRATAIFGSVVAATGFILSYFAQNVVTLYITFGLLGGIGFGFIFLPAIVIVGFYFEKRRAFATGVAVCGSGIGAFVLAPVTQLLVELFGWRGCVLILAGITLNCAVFSSLFRPVEDTRYENRLQKPLLIRIKEARDALWSESDNEEVDEESPTASHNSAPPPYSQIVDIVSNNNSLDNSSQKYEIQRDSLKPPEEMHSRLRTKSELMRQEMISSAMSLVLVRRASNTLSQVLDKSANRLSSIKSINESKEKSSQEGSQELSQSKKTITSIKDSNESVDESSKSCFSTFDFTETFDLTLLSSPSFLLLSLSGFLCLTGFFIPFMYIADRAKLLGYTPEKSAFLLSMIGITNTIGRVFCGWVSDRPQVNALLINNVALTIGGSATILSPIVCNTYLTLIIYSAIFGFSIACFAALRSVITVELLGLERLTNAFGLLLMFQGIAVVIGSPIAGWFFDITGSYDNSFYLSGSAIALSGIMCFPLSAISKWEKGKPGFGAIN</sequence>
<feature type="transmembrane region" description="Helical" evidence="3">
    <location>
        <begin position="395"/>
        <end position="414"/>
    </location>
</feature>
<dbReference type="PANTHER" id="PTHR11360">
    <property type="entry name" value="MONOCARBOXYLATE TRANSPORTER"/>
    <property type="match status" value="1"/>
</dbReference>
<feature type="transmembrane region" description="Helical" evidence="3">
    <location>
        <begin position="453"/>
        <end position="474"/>
    </location>
</feature>
<evidence type="ECO:0000256" key="3">
    <source>
        <dbReference type="SAM" id="Phobius"/>
    </source>
</evidence>
<organism evidence="5">
    <name type="scientific">Oppiella nova</name>
    <dbReference type="NCBI Taxonomy" id="334625"/>
    <lineage>
        <taxon>Eukaryota</taxon>
        <taxon>Metazoa</taxon>
        <taxon>Ecdysozoa</taxon>
        <taxon>Arthropoda</taxon>
        <taxon>Chelicerata</taxon>
        <taxon>Arachnida</taxon>
        <taxon>Acari</taxon>
        <taxon>Acariformes</taxon>
        <taxon>Sarcoptiformes</taxon>
        <taxon>Oribatida</taxon>
        <taxon>Brachypylina</taxon>
        <taxon>Oppioidea</taxon>
        <taxon>Oppiidae</taxon>
        <taxon>Oppiella</taxon>
    </lineage>
</organism>
<accession>A0A7R9LH43</accession>
<keyword evidence="3" id="KW-0472">Membrane</keyword>
<feature type="transmembrane region" description="Helical" evidence="3">
    <location>
        <begin position="486"/>
        <end position="508"/>
    </location>
</feature>
<feature type="region of interest" description="Disordered" evidence="2">
    <location>
        <begin position="301"/>
        <end position="329"/>
    </location>
</feature>
<proteinExistence type="predicted"/>
<keyword evidence="6" id="KW-1185">Reference proteome</keyword>
<feature type="transmembrane region" description="Helical" evidence="3">
    <location>
        <begin position="118"/>
        <end position="139"/>
    </location>
</feature>
<dbReference type="GO" id="GO:0016020">
    <property type="term" value="C:membrane"/>
    <property type="evidence" value="ECO:0007669"/>
    <property type="project" value="UniProtKB-SubCell"/>
</dbReference>
<dbReference type="SUPFAM" id="SSF103473">
    <property type="entry name" value="MFS general substrate transporter"/>
    <property type="match status" value="1"/>
</dbReference>
<feature type="transmembrane region" description="Helical" evidence="3">
    <location>
        <begin position="361"/>
        <end position="383"/>
    </location>
</feature>
<dbReference type="Gene3D" id="1.20.1250.20">
    <property type="entry name" value="MFS general substrate transporter like domains"/>
    <property type="match status" value="2"/>
</dbReference>
<dbReference type="OrthoDB" id="6509908at2759"/>
<dbReference type="Proteomes" id="UP000728032">
    <property type="component" value="Unassembled WGS sequence"/>
</dbReference>
<feature type="compositionally biased region" description="Basic and acidic residues" evidence="2">
    <location>
        <begin position="241"/>
        <end position="256"/>
    </location>
</feature>
<dbReference type="GO" id="GO:0008028">
    <property type="term" value="F:monocarboxylic acid transmembrane transporter activity"/>
    <property type="evidence" value="ECO:0007669"/>
    <property type="project" value="TreeGrafter"/>
</dbReference>
<protein>
    <recommendedName>
        <fullName evidence="4">Major facilitator superfamily (MFS) profile domain-containing protein</fullName>
    </recommendedName>
</protein>
<keyword evidence="3" id="KW-0812">Transmembrane</keyword>
<gene>
    <name evidence="5" type="ORF">ONB1V03_LOCUS3141</name>
</gene>
<feature type="compositionally biased region" description="Low complexity" evidence="2">
    <location>
        <begin position="311"/>
        <end position="322"/>
    </location>
</feature>
<dbReference type="InterPro" id="IPR020846">
    <property type="entry name" value="MFS_dom"/>
</dbReference>
<feature type="transmembrane region" description="Helical" evidence="3">
    <location>
        <begin position="60"/>
        <end position="79"/>
    </location>
</feature>
<dbReference type="EMBL" id="OC915690">
    <property type="protein sequence ID" value="CAD7641524.1"/>
    <property type="molecule type" value="Genomic_DNA"/>
</dbReference>